<dbReference type="GO" id="GO:0001522">
    <property type="term" value="P:pseudouridine synthesis"/>
    <property type="evidence" value="ECO:0007669"/>
    <property type="project" value="InterPro"/>
</dbReference>
<comment type="caution">
    <text evidence="2">The sequence shown here is derived from an EMBL/GenBank/DDBJ whole genome shotgun (WGS) entry which is preliminary data.</text>
</comment>
<dbReference type="InterPro" id="IPR007504">
    <property type="entry name" value="H/ACA_rnp_Gar1/Naf1"/>
</dbReference>
<sequence length="95" mass="10549">MKNISLLGTVDIITRAKLILVRIDKPDRIPTIGCKVLDTNGVEVGKIVDVIGPVNRPYAVVKPSSCTVLSTVKQSTVLFYKSIREKRFPRRGARK</sequence>
<dbReference type="AlphaFoldDB" id="A0A7C4NLB2"/>
<dbReference type="InterPro" id="IPR009000">
    <property type="entry name" value="Transl_B-barrel_sf"/>
</dbReference>
<protein>
    <submittedName>
        <fullName evidence="2">RNA-binding protein</fullName>
    </submittedName>
</protein>
<dbReference type="SUPFAM" id="SSF50447">
    <property type="entry name" value="Translation proteins"/>
    <property type="match status" value="1"/>
</dbReference>
<name>A0A7C4NLB2_9CREN</name>
<organism evidence="2">
    <name type="scientific">Ignisphaera aggregans</name>
    <dbReference type="NCBI Taxonomy" id="334771"/>
    <lineage>
        <taxon>Archaea</taxon>
        <taxon>Thermoproteota</taxon>
        <taxon>Thermoprotei</taxon>
        <taxon>Desulfurococcales</taxon>
        <taxon>Desulfurococcaceae</taxon>
        <taxon>Ignisphaera</taxon>
    </lineage>
</organism>
<dbReference type="GO" id="GO:0042254">
    <property type="term" value="P:ribosome biogenesis"/>
    <property type="evidence" value="ECO:0007669"/>
    <property type="project" value="InterPro"/>
</dbReference>
<gene>
    <name evidence="2" type="ORF">ENU08_00435</name>
    <name evidence="1" type="ORF">ENU41_02560</name>
</gene>
<evidence type="ECO:0000313" key="1">
    <source>
        <dbReference type="EMBL" id="HGQ35545.1"/>
    </source>
</evidence>
<dbReference type="Gene3D" id="2.40.10.230">
    <property type="entry name" value="Probable tRNA pseudouridine synthase domain"/>
    <property type="match status" value="1"/>
</dbReference>
<dbReference type="EMBL" id="DTCK01000013">
    <property type="protein sequence ID" value="HGQ35545.1"/>
    <property type="molecule type" value="Genomic_DNA"/>
</dbReference>
<reference evidence="2" key="1">
    <citation type="journal article" date="2020" name="mSystems">
        <title>Genome- and Community-Level Interaction Insights into Carbon Utilization and Element Cycling Functions of Hydrothermarchaeota in Hydrothermal Sediment.</title>
        <authorList>
            <person name="Zhou Z."/>
            <person name="Liu Y."/>
            <person name="Xu W."/>
            <person name="Pan J."/>
            <person name="Luo Z.H."/>
            <person name="Li M."/>
        </authorList>
    </citation>
    <scope>NUCLEOTIDE SEQUENCE [LARGE SCALE GENOMIC DNA]</scope>
    <source>
        <strain evidence="2">SpSt-637</strain>
        <strain evidence="1">SpSt-667</strain>
    </source>
</reference>
<accession>A0A7C4NLB2</accession>
<dbReference type="Pfam" id="PF04410">
    <property type="entry name" value="Gar1"/>
    <property type="match status" value="1"/>
</dbReference>
<dbReference type="EMBL" id="DTBD01000005">
    <property type="protein sequence ID" value="HGQ63706.1"/>
    <property type="molecule type" value="Genomic_DNA"/>
</dbReference>
<dbReference type="InterPro" id="IPR038664">
    <property type="entry name" value="Gar1/Naf1_Cbf5-bd_sf"/>
</dbReference>
<evidence type="ECO:0000313" key="2">
    <source>
        <dbReference type="EMBL" id="HGQ63706.1"/>
    </source>
</evidence>
<proteinExistence type="predicted"/>